<evidence type="ECO:0000259" key="12">
    <source>
        <dbReference type="PROSITE" id="PS50113"/>
    </source>
</evidence>
<dbReference type="InterPro" id="IPR036890">
    <property type="entry name" value="HATPase_C_sf"/>
</dbReference>
<feature type="domain" description="PAC" evidence="12">
    <location>
        <begin position="236"/>
        <end position="288"/>
    </location>
</feature>
<evidence type="ECO:0000256" key="5">
    <source>
        <dbReference type="ARBA" id="ARBA00022741"/>
    </source>
</evidence>
<dbReference type="EC" id="2.7.13.3" evidence="2"/>
<keyword evidence="9" id="KW-0175">Coiled coil</keyword>
<protein>
    <recommendedName>
        <fullName evidence="2">histidine kinase</fullName>
        <ecNumber evidence="2">2.7.13.3</ecNumber>
    </recommendedName>
</protein>
<dbReference type="CDD" id="cd00082">
    <property type="entry name" value="HisKA"/>
    <property type="match status" value="1"/>
</dbReference>
<keyword evidence="3" id="KW-0597">Phosphoprotein</keyword>
<dbReference type="InterPro" id="IPR035965">
    <property type="entry name" value="PAS-like_dom_sf"/>
</dbReference>
<dbReference type="Gene3D" id="3.30.450.20">
    <property type="entry name" value="PAS domain"/>
    <property type="match status" value="2"/>
</dbReference>
<dbReference type="PROSITE" id="PS50112">
    <property type="entry name" value="PAS"/>
    <property type="match status" value="2"/>
</dbReference>
<keyword evidence="8" id="KW-0902">Two-component regulatory system</keyword>
<dbReference type="Gene3D" id="3.30.565.10">
    <property type="entry name" value="Histidine kinase-like ATPase, C-terminal domain"/>
    <property type="match status" value="1"/>
</dbReference>
<dbReference type="Gene3D" id="1.10.287.130">
    <property type="match status" value="1"/>
</dbReference>
<dbReference type="PANTHER" id="PTHR43065:SF47">
    <property type="match status" value="1"/>
</dbReference>
<dbReference type="SUPFAM" id="SSF47384">
    <property type="entry name" value="Homodimeric domain of signal transducing histidine kinase"/>
    <property type="match status" value="1"/>
</dbReference>
<evidence type="ECO:0000259" key="11">
    <source>
        <dbReference type="PROSITE" id="PS50112"/>
    </source>
</evidence>
<evidence type="ECO:0000313" key="14">
    <source>
        <dbReference type="Proteomes" id="UP000324760"/>
    </source>
</evidence>
<evidence type="ECO:0000256" key="9">
    <source>
        <dbReference type="SAM" id="Coils"/>
    </source>
</evidence>
<feature type="coiled-coil region" evidence="9">
    <location>
        <begin position="279"/>
        <end position="317"/>
    </location>
</feature>
<evidence type="ECO:0000313" key="13">
    <source>
        <dbReference type="EMBL" id="QEQ98177.1"/>
    </source>
</evidence>
<dbReference type="InterPro" id="IPR003661">
    <property type="entry name" value="HisK_dim/P_dom"/>
</dbReference>
<evidence type="ECO:0000256" key="7">
    <source>
        <dbReference type="ARBA" id="ARBA00022840"/>
    </source>
</evidence>
<keyword evidence="6 13" id="KW-0418">Kinase</keyword>
<evidence type="ECO:0000256" key="8">
    <source>
        <dbReference type="ARBA" id="ARBA00023012"/>
    </source>
</evidence>
<dbReference type="CDD" id="cd00130">
    <property type="entry name" value="PAS"/>
    <property type="match status" value="2"/>
</dbReference>
<dbReference type="PROSITE" id="PS50109">
    <property type="entry name" value="HIS_KIN"/>
    <property type="match status" value="1"/>
</dbReference>
<dbReference type="Pfam" id="PF08448">
    <property type="entry name" value="PAS_4"/>
    <property type="match status" value="1"/>
</dbReference>
<keyword evidence="5" id="KW-0547">Nucleotide-binding</keyword>
<evidence type="ECO:0000256" key="1">
    <source>
        <dbReference type="ARBA" id="ARBA00000085"/>
    </source>
</evidence>
<gene>
    <name evidence="13" type="ORF">F0U83_16465</name>
</gene>
<dbReference type="GO" id="GO:0000155">
    <property type="term" value="F:phosphorelay sensor kinase activity"/>
    <property type="evidence" value="ECO:0007669"/>
    <property type="project" value="InterPro"/>
</dbReference>
<reference evidence="13 14" key="1">
    <citation type="journal article" date="2019" name="Biochem. Eng. J.">
        <title>Metabolic engineering of the marine bacteria Neptunomonas concharum for the production of acetoin and meso-2,3-butanediol from acetate.</title>
        <authorList>
            <person name="Li W."/>
            <person name="Pu N."/>
            <person name="Liu C.-X."/>
            <person name="Yuan Q.-P."/>
            <person name="Li Z.-J."/>
        </authorList>
    </citation>
    <scope>NUCLEOTIDE SEQUENCE [LARGE SCALE GENOMIC DNA]</scope>
    <source>
        <strain evidence="13 14">JCM17730</strain>
    </source>
</reference>
<evidence type="ECO:0000259" key="10">
    <source>
        <dbReference type="PROSITE" id="PS50109"/>
    </source>
</evidence>
<dbReference type="EMBL" id="CP043869">
    <property type="protein sequence ID" value="QEQ98177.1"/>
    <property type="molecule type" value="Genomic_DNA"/>
</dbReference>
<dbReference type="OrthoDB" id="1931120at2"/>
<dbReference type="PRINTS" id="PR00344">
    <property type="entry name" value="BCTRLSENSOR"/>
</dbReference>
<dbReference type="PANTHER" id="PTHR43065">
    <property type="entry name" value="SENSOR HISTIDINE KINASE"/>
    <property type="match status" value="1"/>
</dbReference>
<comment type="catalytic activity">
    <reaction evidence="1">
        <text>ATP + protein L-histidine = ADP + protein N-phospho-L-histidine.</text>
        <dbReference type="EC" id="2.7.13.3"/>
    </reaction>
</comment>
<dbReference type="Pfam" id="PF02518">
    <property type="entry name" value="HATPase_c"/>
    <property type="match status" value="1"/>
</dbReference>
<dbReference type="PROSITE" id="PS50113">
    <property type="entry name" value="PAC"/>
    <property type="match status" value="1"/>
</dbReference>
<keyword evidence="14" id="KW-1185">Reference proteome</keyword>
<dbReference type="InterPro" id="IPR036097">
    <property type="entry name" value="HisK_dim/P_sf"/>
</dbReference>
<dbReference type="SUPFAM" id="SSF55874">
    <property type="entry name" value="ATPase domain of HSP90 chaperone/DNA topoisomerase II/histidine kinase"/>
    <property type="match status" value="1"/>
</dbReference>
<dbReference type="InterPro" id="IPR003594">
    <property type="entry name" value="HATPase_dom"/>
</dbReference>
<dbReference type="SMART" id="SM00387">
    <property type="entry name" value="HATPase_c"/>
    <property type="match status" value="1"/>
</dbReference>
<accession>A0A5P1REZ5</accession>
<dbReference type="InterPro" id="IPR004358">
    <property type="entry name" value="Sig_transdc_His_kin-like_C"/>
</dbReference>
<dbReference type="NCBIfam" id="TIGR00229">
    <property type="entry name" value="sensory_box"/>
    <property type="match status" value="2"/>
</dbReference>
<evidence type="ECO:0000256" key="6">
    <source>
        <dbReference type="ARBA" id="ARBA00022777"/>
    </source>
</evidence>
<feature type="domain" description="PAS" evidence="11">
    <location>
        <begin position="20"/>
        <end position="76"/>
    </location>
</feature>
<evidence type="ECO:0000256" key="2">
    <source>
        <dbReference type="ARBA" id="ARBA00012438"/>
    </source>
</evidence>
<dbReference type="InterPro" id="IPR013656">
    <property type="entry name" value="PAS_4"/>
</dbReference>
<dbReference type="AlphaFoldDB" id="A0A5P1REZ5"/>
<dbReference type="InterPro" id="IPR005467">
    <property type="entry name" value="His_kinase_dom"/>
</dbReference>
<dbReference type="InterPro" id="IPR000700">
    <property type="entry name" value="PAS-assoc_C"/>
</dbReference>
<name>A0A5P1REZ5_9GAMM</name>
<keyword evidence="4" id="KW-0808">Transferase</keyword>
<evidence type="ECO:0000256" key="4">
    <source>
        <dbReference type="ARBA" id="ARBA00022679"/>
    </source>
</evidence>
<dbReference type="SUPFAM" id="SSF55785">
    <property type="entry name" value="PYP-like sensor domain (PAS domain)"/>
    <property type="match status" value="2"/>
</dbReference>
<dbReference type="SMART" id="SM00091">
    <property type="entry name" value="PAS"/>
    <property type="match status" value="2"/>
</dbReference>
<evidence type="ECO:0000256" key="3">
    <source>
        <dbReference type="ARBA" id="ARBA00022553"/>
    </source>
</evidence>
<dbReference type="GO" id="GO:0005524">
    <property type="term" value="F:ATP binding"/>
    <property type="evidence" value="ECO:0007669"/>
    <property type="project" value="UniProtKB-KW"/>
</dbReference>
<dbReference type="Proteomes" id="UP000324760">
    <property type="component" value="Chromosome"/>
</dbReference>
<dbReference type="KEGG" id="ncu:F0U83_16465"/>
<dbReference type="Pfam" id="PF00989">
    <property type="entry name" value="PAS"/>
    <property type="match status" value="2"/>
</dbReference>
<feature type="domain" description="Histidine kinase" evidence="10">
    <location>
        <begin position="326"/>
        <end position="558"/>
    </location>
</feature>
<sequence>MELHDTTQALIPCLDSKNQTYKIASLLFEHSHEGILIADASGCISDVNQRYLEMTGLQKDELIGCNVLFHDVTLPSREPTPEWEAFLASNATTLELTTALRDCRSFARHIKLSSLTDNDGQTSIYIAHVEDQSSLRATEKALQASAKHIDQIIEGFPQPVIVLNKEHLITHWNHACEIFFGAKAAEMIGTSNQWKPFYKDPRPVMADLVLDQDEEGLLPRYYGSKFRPSEILPGTYEAEDFFPHFGEEGRWLYFTATAIRNAEGEIIGAIETLIDITEQKRAETEVQNLNDALESRIQQKTQELQQAMQQLVQSEKLASLGSLVAGVSHELNTPIGNMLTLSTTLNEHAHELQEKITQNQLKRSILDNFLSVVQESTQLFEHNARKAGDLISSFKQVAVDQSSSRIRNFQLKKTVEEVLTTLRPMLKQTHHNIQFDIPDTIRLTSYPGPLEQVLTNLINNACIHAFANSNEDGCITITASAMDEHLVLSFSDNGRGMDADTQRKLFDPFFTTSLGNGGSGLGMYITYNIVTVILGGTIQVDSTLGQGTTYTISLPLTSPERTQSDGTVYDH</sequence>
<keyword evidence="7" id="KW-0067">ATP-binding</keyword>
<proteinExistence type="predicted"/>
<feature type="domain" description="PAS" evidence="11">
    <location>
        <begin position="145"/>
        <end position="191"/>
    </location>
</feature>
<organism evidence="13 14">
    <name type="scientific">Neptunomonas concharum</name>
    <dbReference type="NCBI Taxonomy" id="1031538"/>
    <lineage>
        <taxon>Bacteria</taxon>
        <taxon>Pseudomonadati</taxon>
        <taxon>Pseudomonadota</taxon>
        <taxon>Gammaproteobacteria</taxon>
        <taxon>Oceanospirillales</taxon>
        <taxon>Oceanospirillaceae</taxon>
        <taxon>Neptunomonas</taxon>
    </lineage>
</organism>
<dbReference type="InterPro" id="IPR013767">
    <property type="entry name" value="PAS_fold"/>
</dbReference>
<dbReference type="GO" id="GO:0006355">
    <property type="term" value="P:regulation of DNA-templated transcription"/>
    <property type="evidence" value="ECO:0007669"/>
    <property type="project" value="InterPro"/>
</dbReference>
<dbReference type="InterPro" id="IPR000014">
    <property type="entry name" value="PAS"/>
</dbReference>